<dbReference type="RefSeq" id="WP_393015512.1">
    <property type="nucleotide sequence ID" value="NZ_JAZAQF010000094.1"/>
</dbReference>
<feature type="domain" description="Glycosyltransferase 2-like" evidence="2">
    <location>
        <begin position="4"/>
        <end position="113"/>
    </location>
</feature>
<reference evidence="4" key="1">
    <citation type="journal article" date="2024" name="Algal Res.">
        <title>Biochemical, toxicological and genomic investigation of a high-biomass producing Limnothrix strain isolated from Italian shallow drinking water reservoir.</title>
        <authorList>
            <person name="Simonazzi M."/>
            <person name="Shishido T.K."/>
            <person name="Delbaje E."/>
            <person name="Wahlsten M."/>
            <person name="Fewer D.P."/>
            <person name="Sivonen K."/>
            <person name="Pezzolesi L."/>
            <person name="Pistocchi R."/>
        </authorList>
    </citation>
    <scope>NUCLEOTIDE SEQUENCE [LARGE SCALE GENOMIC DNA]</scope>
    <source>
        <strain evidence="4">LRLZ20PSL1</strain>
    </source>
</reference>
<dbReference type="EC" id="2.4.-.-" evidence="3"/>
<dbReference type="EMBL" id="JAZAQF010000094">
    <property type="protein sequence ID" value="MFG3819546.1"/>
    <property type="molecule type" value="Genomic_DNA"/>
</dbReference>
<sequence length="588" mass="68825">MQFSIVIATYNRRRLLDRAIASALGQSYPCEVVVVDDCSRDDTPEWVAQLQLSLPIERRAQLVYWRNSSNQGHSASVNRGVELAKGDWVKLLDDDDYLDPNCIAEFVRAIRIHDQRCGKGLRPPAALCSCQALQVDLQGNEMGHTPRTGPGLAYFIPQEDIHYGMLVEMVPFGTPVQVAFRRSAFLQARGWDSQFDTNFDDIDAWIRIAEYGDAIFLNQCLAYRTVWDGAYNRQFSFDRRFDTNWSIKQKIHGLVNERFQQQLPESQAVQSYLRLHWGLVALKHYQWFKAFSIAAPSLLSARGWGLMLHTRLNRIFHALTWTYRDTQRYLKRRLQAWIRAQSPQSLLRGGWFKLRWQQMRFRLQLARQLWQQGFPLAALFVVKTVVMRWAIALWLDPLVRWAQRSPRRRAWLLRRAARLWRWLDRDLNFLNHLDHAQRQSSPHHSSTPSHLNRPRPLSDRIRNRIDRLSRLNRLNRLSRMSYLPPSNPVLALPAAPVSSPPQPPPPKPPMTPRLRQWIDRLRFVQARQLWHQGRWLKSLALSMPLLLSPAIWGLMWQRGGRAMRRPKVRRFVLLDLPTAPGDRPHPHP</sequence>
<evidence type="ECO:0000259" key="2">
    <source>
        <dbReference type="Pfam" id="PF00535"/>
    </source>
</evidence>
<proteinExistence type="predicted"/>
<evidence type="ECO:0000313" key="3">
    <source>
        <dbReference type="EMBL" id="MFG3819546.1"/>
    </source>
</evidence>
<accession>A0ABW7CES0</accession>
<comment type="caution">
    <text evidence="3">The sequence shown here is derived from an EMBL/GenBank/DDBJ whole genome shotgun (WGS) entry which is preliminary data.</text>
</comment>
<dbReference type="Gene3D" id="3.90.550.10">
    <property type="entry name" value="Spore Coat Polysaccharide Biosynthesis Protein SpsA, Chain A"/>
    <property type="match status" value="1"/>
</dbReference>
<protein>
    <submittedName>
        <fullName evidence="3">Glycosyltransferase family 2 protein</fullName>
        <ecNumber evidence="3">2.4.-.-</ecNumber>
    </submittedName>
</protein>
<dbReference type="InterPro" id="IPR001173">
    <property type="entry name" value="Glyco_trans_2-like"/>
</dbReference>
<gene>
    <name evidence="3" type="ORF">VPK24_18020</name>
</gene>
<dbReference type="PANTHER" id="PTHR43685:SF2">
    <property type="entry name" value="GLYCOSYLTRANSFERASE 2-LIKE DOMAIN-CONTAINING PROTEIN"/>
    <property type="match status" value="1"/>
</dbReference>
<dbReference type="InterPro" id="IPR029044">
    <property type="entry name" value="Nucleotide-diphossugar_trans"/>
</dbReference>
<evidence type="ECO:0000256" key="1">
    <source>
        <dbReference type="SAM" id="MobiDB-lite"/>
    </source>
</evidence>
<feature type="region of interest" description="Disordered" evidence="1">
    <location>
        <begin position="438"/>
        <end position="457"/>
    </location>
</feature>
<keyword evidence="4" id="KW-1185">Reference proteome</keyword>
<dbReference type="GO" id="GO:0016757">
    <property type="term" value="F:glycosyltransferase activity"/>
    <property type="evidence" value="ECO:0007669"/>
    <property type="project" value="UniProtKB-KW"/>
</dbReference>
<dbReference type="PANTHER" id="PTHR43685">
    <property type="entry name" value="GLYCOSYLTRANSFERASE"/>
    <property type="match status" value="1"/>
</dbReference>
<keyword evidence="3" id="KW-0808">Transferase</keyword>
<dbReference type="Proteomes" id="UP001604335">
    <property type="component" value="Unassembled WGS sequence"/>
</dbReference>
<name>A0ABW7CES0_9CYAN</name>
<dbReference type="CDD" id="cd00761">
    <property type="entry name" value="Glyco_tranf_GTA_type"/>
    <property type="match status" value="1"/>
</dbReference>
<feature type="compositionally biased region" description="Low complexity" evidence="1">
    <location>
        <begin position="440"/>
        <end position="450"/>
    </location>
</feature>
<evidence type="ECO:0000313" key="4">
    <source>
        <dbReference type="Proteomes" id="UP001604335"/>
    </source>
</evidence>
<dbReference type="Pfam" id="PF00535">
    <property type="entry name" value="Glycos_transf_2"/>
    <property type="match status" value="1"/>
</dbReference>
<dbReference type="InterPro" id="IPR050834">
    <property type="entry name" value="Glycosyltransf_2"/>
</dbReference>
<dbReference type="SUPFAM" id="SSF53448">
    <property type="entry name" value="Nucleotide-diphospho-sugar transferases"/>
    <property type="match status" value="1"/>
</dbReference>
<organism evidence="3 4">
    <name type="scientific">Limnothrix redekei LRLZ20PSL1</name>
    <dbReference type="NCBI Taxonomy" id="3112953"/>
    <lineage>
        <taxon>Bacteria</taxon>
        <taxon>Bacillati</taxon>
        <taxon>Cyanobacteriota</taxon>
        <taxon>Cyanophyceae</taxon>
        <taxon>Pseudanabaenales</taxon>
        <taxon>Pseudanabaenaceae</taxon>
        <taxon>Limnothrix</taxon>
    </lineage>
</organism>
<keyword evidence="3" id="KW-0328">Glycosyltransferase</keyword>